<dbReference type="PROSITE" id="PS00039">
    <property type="entry name" value="DEAD_ATP_HELICASE"/>
    <property type="match status" value="1"/>
</dbReference>
<dbReference type="InterPro" id="IPR027417">
    <property type="entry name" value="P-loop_NTPase"/>
</dbReference>
<dbReference type="InterPro" id="IPR011545">
    <property type="entry name" value="DEAD/DEAH_box_helicase_dom"/>
</dbReference>
<dbReference type="PANTHER" id="PTHR47959">
    <property type="entry name" value="ATP-DEPENDENT RNA HELICASE RHLE-RELATED"/>
    <property type="match status" value="1"/>
</dbReference>
<feature type="short sequence motif" description="Q motif" evidence="6">
    <location>
        <begin position="2"/>
        <end position="30"/>
    </location>
</feature>
<name>A0A4U9RI85_HATHI</name>
<dbReference type="InterPro" id="IPR014014">
    <property type="entry name" value="RNA_helicase_DEAD_Q_motif"/>
</dbReference>
<proteinExistence type="inferred from homology"/>
<evidence type="ECO:0000256" key="6">
    <source>
        <dbReference type="PROSITE-ProRule" id="PRU00552"/>
    </source>
</evidence>
<keyword evidence="1 7" id="KW-0547">Nucleotide-binding</keyword>
<dbReference type="GO" id="GO:0005829">
    <property type="term" value="C:cytosol"/>
    <property type="evidence" value="ECO:0007669"/>
    <property type="project" value="TreeGrafter"/>
</dbReference>
<dbReference type="Pfam" id="PF00270">
    <property type="entry name" value="DEAD"/>
    <property type="match status" value="1"/>
</dbReference>
<evidence type="ECO:0000256" key="7">
    <source>
        <dbReference type="RuleBase" id="RU000492"/>
    </source>
</evidence>
<dbReference type="PROSITE" id="PS51195">
    <property type="entry name" value="Q_MOTIF"/>
    <property type="match status" value="1"/>
</dbReference>
<dbReference type="GO" id="GO:0016787">
    <property type="term" value="F:hydrolase activity"/>
    <property type="evidence" value="ECO:0007669"/>
    <property type="project" value="UniProtKB-KW"/>
</dbReference>
<dbReference type="Gene3D" id="3.30.70.330">
    <property type="match status" value="1"/>
</dbReference>
<dbReference type="GO" id="GO:0003676">
    <property type="term" value="F:nucleic acid binding"/>
    <property type="evidence" value="ECO:0007669"/>
    <property type="project" value="InterPro"/>
</dbReference>
<evidence type="ECO:0000259" key="8">
    <source>
        <dbReference type="PROSITE" id="PS51192"/>
    </source>
</evidence>
<dbReference type="PROSITE" id="PS51192">
    <property type="entry name" value="HELICASE_ATP_BIND_1"/>
    <property type="match status" value="1"/>
</dbReference>
<evidence type="ECO:0000313" key="12">
    <source>
        <dbReference type="Proteomes" id="UP000308489"/>
    </source>
</evidence>
<dbReference type="CDD" id="cd00268">
    <property type="entry name" value="DEADc"/>
    <property type="match status" value="1"/>
</dbReference>
<dbReference type="PROSITE" id="PS51194">
    <property type="entry name" value="HELICASE_CTER"/>
    <property type="match status" value="1"/>
</dbReference>
<dbReference type="SMART" id="SM00487">
    <property type="entry name" value="DEXDc"/>
    <property type="match status" value="1"/>
</dbReference>
<keyword evidence="2 7" id="KW-0378">Hydrolase</keyword>
<dbReference type="InterPro" id="IPR000629">
    <property type="entry name" value="RNA-helicase_DEAD-box_CS"/>
</dbReference>
<dbReference type="Gene3D" id="3.40.50.300">
    <property type="entry name" value="P-loop containing nucleotide triphosphate hydrolases"/>
    <property type="match status" value="2"/>
</dbReference>
<dbReference type="KEGG" id="hhw:NCTC503_01716"/>
<gene>
    <name evidence="11" type="primary">dbpA</name>
    <name evidence="11" type="ORF">NCTC503_01716</name>
</gene>
<evidence type="ECO:0000313" key="11">
    <source>
        <dbReference type="EMBL" id="VTQ90996.1"/>
    </source>
</evidence>
<feature type="domain" description="Helicase ATP-binding" evidence="8">
    <location>
        <begin position="33"/>
        <end position="203"/>
    </location>
</feature>
<keyword evidence="4 7" id="KW-0067">ATP-binding</keyword>
<dbReference type="InterPro" id="IPR001650">
    <property type="entry name" value="Helicase_C-like"/>
</dbReference>
<protein>
    <submittedName>
        <fullName evidence="11">DEAD/DEAH box helicase</fullName>
        <ecNumber evidence="11">3.6.4.13</ecNumber>
    </submittedName>
</protein>
<dbReference type="InterPro" id="IPR050079">
    <property type="entry name" value="DEAD_box_RNA_helicase"/>
</dbReference>
<evidence type="ECO:0000256" key="2">
    <source>
        <dbReference type="ARBA" id="ARBA00022801"/>
    </source>
</evidence>
<keyword evidence="12" id="KW-1185">Reference proteome</keyword>
<evidence type="ECO:0000256" key="3">
    <source>
        <dbReference type="ARBA" id="ARBA00022806"/>
    </source>
</evidence>
<dbReference type="GO" id="GO:0005524">
    <property type="term" value="F:ATP binding"/>
    <property type="evidence" value="ECO:0007669"/>
    <property type="project" value="UniProtKB-KW"/>
</dbReference>
<evidence type="ECO:0000256" key="4">
    <source>
        <dbReference type="ARBA" id="ARBA00022840"/>
    </source>
</evidence>
<keyword evidence="3 7" id="KW-0347">Helicase</keyword>
<dbReference type="Pfam" id="PF00271">
    <property type="entry name" value="Helicase_C"/>
    <property type="match status" value="1"/>
</dbReference>
<feature type="domain" description="DEAD-box RNA helicase Q" evidence="10">
    <location>
        <begin position="2"/>
        <end position="30"/>
    </location>
</feature>
<dbReference type="SMART" id="SM00490">
    <property type="entry name" value="HELICc"/>
    <property type="match status" value="1"/>
</dbReference>
<comment type="similarity">
    <text evidence="5 7">Belongs to the DEAD box helicase family.</text>
</comment>
<dbReference type="InterPro" id="IPR005580">
    <property type="entry name" value="DbpA/CsdA_RNA-bd_dom"/>
</dbReference>
<dbReference type="InterPro" id="IPR012677">
    <property type="entry name" value="Nucleotide-bd_a/b_plait_sf"/>
</dbReference>
<dbReference type="PANTHER" id="PTHR47959:SF1">
    <property type="entry name" value="ATP-DEPENDENT RNA HELICASE DBPA"/>
    <property type="match status" value="1"/>
</dbReference>
<evidence type="ECO:0000256" key="1">
    <source>
        <dbReference type="ARBA" id="ARBA00022741"/>
    </source>
</evidence>
<accession>A0A4U9RI85</accession>
<dbReference type="CDD" id="cd18787">
    <property type="entry name" value="SF2_C_DEAD"/>
    <property type="match status" value="1"/>
</dbReference>
<dbReference type="Proteomes" id="UP000308489">
    <property type="component" value="Chromosome 1"/>
</dbReference>
<dbReference type="RefSeq" id="WP_138210340.1">
    <property type="nucleotide sequence ID" value="NZ_CBCRUQ010000005.1"/>
</dbReference>
<evidence type="ECO:0000259" key="9">
    <source>
        <dbReference type="PROSITE" id="PS51194"/>
    </source>
</evidence>
<dbReference type="Pfam" id="PF03880">
    <property type="entry name" value="DbpA"/>
    <property type="match status" value="1"/>
</dbReference>
<dbReference type="OrthoDB" id="9805696at2"/>
<dbReference type="InterPro" id="IPR014001">
    <property type="entry name" value="Helicase_ATP-bd"/>
</dbReference>
<evidence type="ECO:0000259" key="10">
    <source>
        <dbReference type="PROSITE" id="PS51195"/>
    </source>
</evidence>
<dbReference type="EC" id="3.6.4.13" evidence="11"/>
<sequence length="470" mass="53574">MNRFEEFNLDKKILKSIQDIGYKNPSEVQIKAIPGILAGKDLIVKSQTGSGKTAAFSIPIIENIEIEKNEIQALILTPTRELAVQVMDEINSLGLYKKVRAISLYGKQPMKVQRNQLSQRVHIAVGTPGRVMDHIEKGNLHINNIKYFVIDEADEMLNMGFIEQVEDIINTLPKNRQTLMFSATFSEEIKKIVKYHMINPEIVEINSEKLTVDKINQLYYEVREEDKIRLLKDIFKLKEINQGIIFCRTKKNVTSLFLDFKKEGYSICEIQGDMEQKDRLKALKDFKEGRYVFIVATDVASRGIDVSGVTHVINYDIPLELESYVHRIGRTGRAGNKGEAITFVTPYEQKFLKGIEEFINYNIPKEFPPSKEELEKANNTIQKRVIKKNTPSFEVVKITISSGKKKKTRRGDIVGVLAKDIGIPADSIGVIDIFDNYSNVDILNGFAEKVLKNKEINIKGKPVKLYKSKE</sequence>
<dbReference type="AlphaFoldDB" id="A0A4U9RI85"/>
<feature type="domain" description="Helicase C-terminal" evidence="9">
    <location>
        <begin position="214"/>
        <end position="375"/>
    </location>
</feature>
<reference evidence="11 12" key="1">
    <citation type="submission" date="2019-05" db="EMBL/GenBank/DDBJ databases">
        <authorList>
            <consortium name="Pathogen Informatics"/>
        </authorList>
    </citation>
    <scope>NUCLEOTIDE SEQUENCE [LARGE SCALE GENOMIC DNA]</scope>
    <source>
        <strain evidence="11 12">NCTC503</strain>
    </source>
</reference>
<dbReference type="SUPFAM" id="SSF52540">
    <property type="entry name" value="P-loop containing nucleoside triphosphate hydrolases"/>
    <property type="match status" value="1"/>
</dbReference>
<dbReference type="EMBL" id="LR590481">
    <property type="protein sequence ID" value="VTQ90996.1"/>
    <property type="molecule type" value="Genomic_DNA"/>
</dbReference>
<dbReference type="InterPro" id="IPR044742">
    <property type="entry name" value="DEAD/DEAH_RhlB"/>
</dbReference>
<dbReference type="GO" id="GO:0003724">
    <property type="term" value="F:RNA helicase activity"/>
    <property type="evidence" value="ECO:0007669"/>
    <property type="project" value="UniProtKB-EC"/>
</dbReference>
<organism evidence="11 12">
    <name type="scientific">Hathewaya histolytica</name>
    <name type="common">Clostridium histolyticum</name>
    <dbReference type="NCBI Taxonomy" id="1498"/>
    <lineage>
        <taxon>Bacteria</taxon>
        <taxon>Bacillati</taxon>
        <taxon>Bacillota</taxon>
        <taxon>Clostridia</taxon>
        <taxon>Eubacteriales</taxon>
        <taxon>Clostridiaceae</taxon>
        <taxon>Hathewaya</taxon>
    </lineage>
</organism>
<evidence type="ECO:0000256" key="5">
    <source>
        <dbReference type="ARBA" id="ARBA00038437"/>
    </source>
</evidence>